<comment type="caution">
    <text evidence="4">The sequence shown here is derived from an EMBL/GenBank/DDBJ whole genome shotgun (WGS) entry which is preliminary data.</text>
</comment>
<dbReference type="Pfam" id="PF02519">
    <property type="entry name" value="Auxin_inducible"/>
    <property type="match status" value="1"/>
</dbReference>
<dbReference type="PANTHER" id="PTHR31374">
    <property type="entry name" value="AUXIN-INDUCED PROTEIN-LIKE-RELATED"/>
    <property type="match status" value="1"/>
</dbReference>
<gene>
    <name evidence="4" type="ORF">HRI_001765800</name>
</gene>
<comment type="similarity">
    <text evidence="1">Belongs to the ARG7 family.</text>
</comment>
<dbReference type="PANTHER" id="PTHR31374:SF19">
    <property type="entry name" value="F8A24.8 PROTEIN"/>
    <property type="match status" value="1"/>
</dbReference>
<sequence>MHNWEQRHTWLLMLRRFVMTKPKTILSESPSRAYDRDTDVDEVPDDVKEGHFAVMAVGSGNPKRFILELSYLKNPAFLRLLEEAREEYGFQQMGILTVPCQPEQLLEIIQDTKSQ</sequence>
<accession>A0A9W7HS55</accession>
<name>A0A9W7HS55_HIBTR</name>
<organism evidence="4 5">
    <name type="scientific">Hibiscus trionum</name>
    <name type="common">Flower of an hour</name>
    <dbReference type="NCBI Taxonomy" id="183268"/>
    <lineage>
        <taxon>Eukaryota</taxon>
        <taxon>Viridiplantae</taxon>
        <taxon>Streptophyta</taxon>
        <taxon>Embryophyta</taxon>
        <taxon>Tracheophyta</taxon>
        <taxon>Spermatophyta</taxon>
        <taxon>Magnoliopsida</taxon>
        <taxon>eudicotyledons</taxon>
        <taxon>Gunneridae</taxon>
        <taxon>Pentapetalae</taxon>
        <taxon>rosids</taxon>
        <taxon>malvids</taxon>
        <taxon>Malvales</taxon>
        <taxon>Malvaceae</taxon>
        <taxon>Malvoideae</taxon>
        <taxon>Hibiscus</taxon>
    </lineage>
</organism>
<evidence type="ECO:0000256" key="3">
    <source>
        <dbReference type="ARBA" id="ARBA00022604"/>
    </source>
</evidence>
<evidence type="ECO:0000313" key="4">
    <source>
        <dbReference type="EMBL" id="GMI80965.1"/>
    </source>
</evidence>
<evidence type="ECO:0000313" key="5">
    <source>
        <dbReference type="Proteomes" id="UP001165190"/>
    </source>
</evidence>
<dbReference type="OrthoDB" id="1930622at2759"/>
<dbReference type="Proteomes" id="UP001165190">
    <property type="component" value="Unassembled WGS sequence"/>
</dbReference>
<dbReference type="AlphaFoldDB" id="A0A9W7HS55"/>
<evidence type="ECO:0000256" key="1">
    <source>
        <dbReference type="ARBA" id="ARBA00006974"/>
    </source>
</evidence>
<dbReference type="EMBL" id="BSYR01000018">
    <property type="protein sequence ID" value="GMI80965.1"/>
    <property type="molecule type" value="Genomic_DNA"/>
</dbReference>
<proteinExistence type="inferred from homology"/>
<dbReference type="InterPro" id="IPR003676">
    <property type="entry name" value="SAUR_fam"/>
</dbReference>
<keyword evidence="2" id="KW-0217">Developmental protein</keyword>
<keyword evidence="5" id="KW-1185">Reference proteome</keyword>
<keyword evidence="3" id="KW-0341">Growth regulation</keyword>
<dbReference type="GO" id="GO:0009733">
    <property type="term" value="P:response to auxin"/>
    <property type="evidence" value="ECO:0007669"/>
    <property type="project" value="InterPro"/>
</dbReference>
<evidence type="ECO:0000256" key="2">
    <source>
        <dbReference type="ARBA" id="ARBA00022473"/>
    </source>
</evidence>
<reference evidence="4" key="1">
    <citation type="submission" date="2023-05" db="EMBL/GenBank/DDBJ databases">
        <title>Genome and transcriptome analyses reveal genes involved in the formation of fine ridges on petal epidermal cells in Hibiscus trionum.</title>
        <authorList>
            <person name="Koshimizu S."/>
            <person name="Masuda S."/>
            <person name="Ishii T."/>
            <person name="Shirasu K."/>
            <person name="Hoshino A."/>
            <person name="Arita M."/>
        </authorList>
    </citation>
    <scope>NUCLEOTIDE SEQUENCE</scope>
    <source>
        <strain evidence="4">Hamamatsu line</strain>
    </source>
</reference>
<protein>
    <submittedName>
        <fullName evidence="4">Uncharacterized protein</fullName>
    </submittedName>
</protein>